<dbReference type="EMBL" id="JACORT010000001">
    <property type="protein sequence ID" value="MBC5781475.1"/>
    <property type="molecule type" value="Genomic_DNA"/>
</dbReference>
<dbReference type="Proteomes" id="UP000608513">
    <property type="component" value="Unassembled WGS sequence"/>
</dbReference>
<dbReference type="InterPro" id="IPR002869">
    <property type="entry name" value="Pyrv_flavodox_OxRed_cen"/>
</dbReference>
<dbReference type="NCBIfam" id="NF009589">
    <property type="entry name" value="PRK13030.1"/>
    <property type="match status" value="1"/>
</dbReference>
<dbReference type="SUPFAM" id="SSF52518">
    <property type="entry name" value="Thiamin diphosphate-binding fold (THDP-binding)"/>
    <property type="match status" value="2"/>
</dbReference>
<dbReference type="InterPro" id="IPR046667">
    <property type="entry name" value="DUF6537"/>
</dbReference>
<evidence type="ECO:0000313" key="5">
    <source>
        <dbReference type="Proteomes" id="UP000608513"/>
    </source>
</evidence>
<feature type="domain" description="DUF6537" evidence="3">
    <location>
        <begin position="983"/>
        <end position="1171"/>
    </location>
</feature>
<dbReference type="CDD" id="cd07034">
    <property type="entry name" value="TPP_PYR_PFOR_IOR-alpha_like"/>
    <property type="match status" value="1"/>
</dbReference>
<feature type="domain" description="Pyruvate/ketoisovalerate oxidoreductase catalytic" evidence="2">
    <location>
        <begin position="736"/>
        <end position="923"/>
    </location>
</feature>
<dbReference type="Pfam" id="PF20169">
    <property type="entry name" value="DUF6537"/>
    <property type="match status" value="1"/>
</dbReference>
<organism evidence="4 5">
    <name type="scientific">Ramlibacter cellulosilyticus</name>
    <dbReference type="NCBI Taxonomy" id="2764187"/>
    <lineage>
        <taxon>Bacteria</taxon>
        <taxon>Pseudomonadati</taxon>
        <taxon>Pseudomonadota</taxon>
        <taxon>Betaproteobacteria</taxon>
        <taxon>Burkholderiales</taxon>
        <taxon>Comamonadaceae</taxon>
        <taxon>Ramlibacter</taxon>
    </lineage>
</organism>
<evidence type="ECO:0000259" key="2">
    <source>
        <dbReference type="Pfam" id="PF01558"/>
    </source>
</evidence>
<dbReference type="Pfam" id="PF01558">
    <property type="entry name" value="POR"/>
    <property type="match status" value="1"/>
</dbReference>
<dbReference type="GO" id="GO:0016903">
    <property type="term" value="F:oxidoreductase activity, acting on the aldehyde or oxo group of donors"/>
    <property type="evidence" value="ECO:0007669"/>
    <property type="project" value="InterPro"/>
</dbReference>
<sequence length="1200" mass="129520">MTTSSTAPQAPAVPSLDDRFQLLEGRVFLNGNQALIRMMVDQMRADAAAGLRTRAYVTGYPGSPLGGIDMALHRAQPVLDAHGIRHQPGQNEELAATALMGTQMLDEYPHPDVDGVVGYWYGKGPGLDRSGDALKHGNFAGTSEHGAVVILSGEDHEAKSSTVPYQMEFAFEHHGIPVLYPSSVQEFVDYGLHAAALSRFSGCWVALKLVGSLCDGGEVVHLSASRVQPRLPEVQFDGLPFRKTTNHKFFPGTNIVTERELYTQRHEAVLAYARANRLDRVTVRGNHDRIGILAAGKSHADAMQALHDLGFEDDSDLNAAGIRVGKVALLCPLDDVFVREFAQGLDLVIVVEEKRDFLERQVGRALVGTGSLRLVGKRDTDGSELFPIAGGMNADIVTERLARVLAREGVLPAQAEDRLGCMAAGHARNLPAQPGRSVNFCSGCPHNVSTRLAPGQVAWGAPGCHIIAAVMDRPERKIVNVTQLGGEGLPWIGLAPYTSRRHIVQNVGDGALYHSSYQNIRYAISSGVNITFKLLLNGVIANTGGQESVAAFSLPVLLNHLVQDGVKRIVLITKEVQRHGKGALPASVVVRGPEELESSLVELEKIDGVTVLVYDGECANERRRRQKRGKLPPPQRFTFVNEDVCENCGDCGQKANCMSLQKVDTEFGRKTQIHQSSCNQDQNCVNGECPSFVSVDVVGGARPRKPKKVEIDASGLPAPQVAPLERPYHVYVPGLGGTGVLTANAILAQAAALDGLEVKTYDQTGAAQKWGAVLSSLILAPAGRAPHGNRVGAGKADLYLALDLMAGVDKANLACCDAGRTAAVINSNVLPNGSMIRDPKLVLPTMQMVEAIRGATRGDRAITLDARAISEGLFGDYMMTNMVAIGAAWQAGLLPISAASIETAIRMNGAQAHANIQAFRAGRLAQHDAGALRKLLPRKPATLADRRDETLQSLSQDDHAWVRQAVAAAEGLPAEANRQLHVRTVDLLGYQGRRLAKAYVDTVAQVAARERAVAGVGSNMPVTQAVVRNLHKVLAYKDEYEVARLLTQQTFDARVAESFEGSTRISYNLQPPLARVFGMKRKMRLGPWFRPALVALAKLRFVRGTAFDPFGYMHVRRAERAWADWYRQLVADVLPRLTLANWEAVAELLALPDQVRGYEDIKLRAIDEAKAKAPALLAKLSQAAAEPAPLPVDVARAVSA</sequence>
<evidence type="ECO:0000256" key="1">
    <source>
        <dbReference type="ARBA" id="ARBA00023002"/>
    </source>
</evidence>
<dbReference type="RefSeq" id="WP_187074231.1">
    <property type="nucleotide sequence ID" value="NZ_JACORT010000001.1"/>
</dbReference>
<dbReference type="SUPFAM" id="SSF53323">
    <property type="entry name" value="Pyruvate-ferredoxin oxidoreductase, PFOR, domain III"/>
    <property type="match status" value="1"/>
</dbReference>
<dbReference type="InterPro" id="IPR019752">
    <property type="entry name" value="Pyrv/ketoisovalerate_OxRed_cat"/>
</dbReference>
<dbReference type="InterPro" id="IPR029061">
    <property type="entry name" value="THDP-binding"/>
</dbReference>
<dbReference type="Gene3D" id="3.40.920.10">
    <property type="entry name" value="Pyruvate-ferredoxin oxidoreductase, PFOR, domain III"/>
    <property type="match status" value="1"/>
</dbReference>
<dbReference type="Gene3D" id="3.40.50.970">
    <property type="match status" value="1"/>
</dbReference>
<keyword evidence="5" id="KW-1185">Reference proteome</keyword>
<dbReference type="PANTHER" id="PTHR48084:SF3">
    <property type="entry name" value="SUBUNIT OF PYRUVATE:FLAVODOXIN OXIDOREDUCTASE"/>
    <property type="match status" value="1"/>
</dbReference>
<keyword evidence="1" id="KW-0560">Oxidoreductase</keyword>
<dbReference type="AlphaFoldDB" id="A0A923ML18"/>
<dbReference type="PANTHER" id="PTHR48084">
    <property type="entry name" value="2-OXOGLUTARATE OXIDOREDUCTASE SUBUNIT KORB-RELATED"/>
    <property type="match status" value="1"/>
</dbReference>
<proteinExistence type="predicted"/>
<dbReference type="InterPro" id="IPR002880">
    <property type="entry name" value="Pyrv_Fd/Flavodoxin_OxRdtase_N"/>
</dbReference>
<gene>
    <name evidence="4" type="ORF">H8N03_00880</name>
</gene>
<dbReference type="NCBIfam" id="NF009588">
    <property type="entry name" value="PRK13029.1"/>
    <property type="match status" value="1"/>
</dbReference>
<dbReference type="InterPro" id="IPR051457">
    <property type="entry name" value="2-oxoacid:Fd_oxidoreductase"/>
</dbReference>
<protein>
    <submittedName>
        <fullName evidence="4">Indolepyruvate ferredoxin oxidoreductase family protein</fullName>
    </submittedName>
</protein>
<evidence type="ECO:0000259" key="3">
    <source>
        <dbReference type="Pfam" id="PF20169"/>
    </source>
</evidence>
<comment type="caution">
    <text evidence="4">The sequence shown here is derived from an EMBL/GenBank/DDBJ whole genome shotgun (WGS) entry which is preliminary data.</text>
</comment>
<name>A0A923ML18_9BURK</name>
<accession>A0A923ML18</accession>
<reference evidence="4" key="1">
    <citation type="submission" date="2020-08" db="EMBL/GenBank/DDBJ databases">
        <title>Ramlibacter sp. USB13 16S ribosomal RNA gene genome sequencing and assembly.</title>
        <authorList>
            <person name="Kang M."/>
        </authorList>
    </citation>
    <scope>NUCLEOTIDE SEQUENCE</scope>
    <source>
        <strain evidence="4">USB13</strain>
    </source>
</reference>
<evidence type="ECO:0000313" key="4">
    <source>
        <dbReference type="EMBL" id="MBC5781475.1"/>
    </source>
</evidence>